<reference evidence="1" key="1">
    <citation type="journal article" date="2015" name="Nature">
        <title>Complex archaea that bridge the gap between prokaryotes and eukaryotes.</title>
        <authorList>
            <person name="Spang A."/>
            <person name="Saw J.H."/>
            <person name="Jorgensen S.L."/>
            <person name="Zaremba-Niedzwiedzka K."/>
            <person name="Martijn J."/>
            <person name="Lind A.E."/>
            <person name="van Eijk R."/>
            <person name="Schleper C."/>
            <person name="Guy L."/>
            <person name="Ettema T.J."/>
        </authorList>
    </citation>
    <scope>NUCLEOTIDE SEQUENCE</scope>
</reference>
<name>A0A0F8YLJ4_9ZZZZ</name>
<accession>A0A0F8YLJ4</accession>
<gene>
    <name evidence="1" type="ORF">LCGC14_3078590</name>
</gene>
<comment type="caution">
    <text evidence="1">The sequence shown here is derived from an EMBL/GenBank/DDBJ whole genome shotgun (WGS) entry which is preliminary data.</text>
</comment>
<evidence type="ECO:0000313" key="1">
    <source>
        <dbReference type="EMBL" id="KKK55039.1"/>
    </source>
</evidence>
<dbReference type="EMBL" id="LAZR01065688">
    <property type="protein sequence ID" value="KKK55039.1"/>
    <property type="molecule type" value="Genomic_DNA"/>
</dbReference>
<sequence>MPPPLPPPLSDLETKVRSLYKQFTLTKGDIQWAIDLKKLHGMKSLHAEKIEAYELILNIMEKQFGSILKDS</sequence>
<protein>
    <submittedName>
        <fullName evidence="1">Uncharacterized protein</fullName>
    </submittedName>
</protein>
<proteinExistence type="predicted"/>
<organism evidence="1">
    <name type="scientific">marine sediment metagenome</name>
    <dbReference type="NCBI Taxonomy" id="412755"/>
    <lineage>
        <taxon>unclassified sequences</taxon>
        <taxon>metagenomes</taxon>
        <taxon>ecological metagenomes</taxon>
    </lineage>
</organism>
<dbReference type="AlphaFoldDB" id="A0A0F8YLJ4"/>